<reference evidence="1" key="1">
    <citation type="submission" date="2021-06" db="EMBL/GenBank/DDBJ databases">
        <authorList>
            <person name="Kallberg Y."/>
            <person name="Tangrot J."/>
            <person name="Rosling A."/>
        </authorList>
    </citation>
    <scope>NUCLEOTIDE SEQUENCE</scope>
    <source>
        <strain evidence="1">MA461A</strain>
    </source>
</reference>
<dbReference type="Proteomes" id="UP000789920">
    <property type="component" value="Unassembled WGS sequence"/>
</dbReference>
<sequence>LQIFEAGESTSRLKQFSVTHSIQSQFNFYIDRSVINIGTRQYTM</sequence>
<organism evidence="1 2">
    <name type="scientific">Racocetra persica</name>
    <dbReference type="NCBI Taxonomy" id="160502"/>
    <lineage>
        <taxon>Eukaryota</taxon>
        <taxon>Fungi</taxon>
        <taxon>Fungi incertae sedis</taxon>
        <taxon>Mucoromycota</taxon>
        <taxon>Glomeromycotina</taxon>
        <taxon>Glomeromycetes</taxon>
        <taxon>Diversisporales</taxon>
        <taxon>Gigasporaceae</taxon>
        <taxon>Racocetra</taxon>
    </lineage>
</organism>
<evidence type="ECO:0000313" key="2">
    <source>
        <dbReference type="Proteomes" id="UP000789920"/>
    </source>
</evidence>
<proteinExistence type="predicted"/>
<accession>A0ACA9RN24</accession>
<dbReference type="EMBL" id="CAJVQC010059574">
    <property type="protein sequence ID" value="CAG8799901.1"/>
    <property type="molecule type" value="Genomic_DNA"/>
</dbReference>
<name>A0ACA9RN24_9GLOM</name>
<feature type="non-terminal residue" evidence="1">
    <location>
        <position position="1"/>
    </location>
</feature>
<evidence type="ECO:0000313" key="1">
    <source>
        <dbReference type="EMBL" id="CAG8799901.1"/>
    </source>
</evidence>
<comment type="caution">
    <text evidence="1">The sequence shown here is derived from an EMBL/GenBank/DDBJ whole genome shotgun (WGS) entry which is preliminary data.</text>
</comment>
<protein>
    <submittedName>
        <fullName evidence="1">3649_t:CDS:1</fullName>
    </submittedName>
</protein>
<gene>
    <name evidence="1" type="ORF">RPERSI_LOCUS20813</name>
</gene>
<feature type="non-terminal residue" evidence="1">
    <location>
        <position position="44"/>
    </location>
</feature>
<keyword evidence="2" id="KW-1185">Reference proteome</keyword>